<evidence type="ECO:0000313" key="1">
    <source>
        <dbReference type="Proteomes" id="UP000189705"/>
    </source>
</evidence>
<dbReference type="InterPro" id="IPR012337">
    <property type="entry name" value="RNaseH-like_sf"/>
</dbReference>
<keyword evidence="1" id="KW-1185">Reference proteome</keyword>
<name>A0A3Q0H4J5_ALLSI</name>
<sequence>MAEHLTSSPGTLLGPWVSLPTSLDPFRPHQAFQGTLKTWTGFILRHQYYWSSWAHSDAEGSPDPAAVDTPARPVLYGITTPAWMAADGTTQGNGRYGYYCKPCYDVHVISSNLGPNSAQQNELLAFYSILEHCLECHNGPLPVLVIAIDSEYIYRIATGAADPSKNSLLWEDVFQILRHYVVLPMLKHTRSHRPDTDPIHAIIDKLLAANSQNEFIEA</sequence>
<dbReference type="GeneID" id="112551252"/>
<dbReference type="Gene3D" id="3.30.420.10">
    <property type="entry name" value="Ribonuclease H-like superfamily/Ribonuclease H"/>
    <property type="match status" value="1"/>
</dbReference>
<dbReference type="SUPFAM" id="SSF53098">
    <property type="entry name" value="Ribonuclease H-like"/>
    <property type="match status" value="1"/>
</dbReference>
<dbReference type="RefSeq" id="XP_025066996.1">
    <property type="nucleotide sequence ID" value="XM_025211211.1"/>
</dbReference>
<reference evidence="2" key="1">
    <citation type="submission" date="2025-08" db="UniProtKB">
        <authorList>
            <consortium name="RefSeq"/>
        </authorList>
    </citation>
    <scope>IDENTIFICATION</scope>
</reference>
<dbReference type="AlphaFoldDB" id="A0A3Q0H4J5"/>
<gene>
    <name evidence="2" type="primary">LOC112551252</name>
</gene>
<dbReference type="KEGG" id="asn:112551252"/>
<dbReference type="GO" id="GO:0003676">
    <property type="term" value="F:nucleic acid binding"/>
    <property type="evidence" value="ECO:0007669"/>
    <property type="project" value="InterPro"/>
</dbReference>
<dbReference type="InterPro" id="IPR036397">
    <property type="entry name" value="RNaseH_sf"/>
</dbReference>
<evidence type="ECO:0000313" key="2">
    <source>
        <dbReference type="RefSeq" id="XP_025066996.1"/>
    </source>
</evidence>
<accession>A0A3Q0H4J5</accession>
<dbReference type="InParanoid" id="A0A3Q0H4J5"/>
<organism evidence="1 2">
    <name type="scientific">Alligator sinensis</name>
    <name type="common">Chinese alligator</name>
    <dbReference type="NCBI Taxonomy" id="38654"/>
    <lineage>
        <taxon>Eukaryota</taxon>
        <taxon>Metazoa</taxon>
        <taxon>Chordata</taxon>
        <taxon>Craniata</taxon>
        <taxon>Vertebrata</taxon>
        <taxon>Euteleostomi</taxon>
        <taxon>Archelosauria</taxon>
        <taxon>Archosauria</taxon>
        <taxon>Crocodylia</taxon>
        <taxon>Alligatoridae</taxon>
        <taxon>Alligatorinae</taxon>
        <taxon>Alligator</taxon>
    </lineage>
</organism>
<protein>
    <submittedName>
        <fullName evidence="2">Uncharacterized protein LOC112551252</fullName>
    </submittedName>
</protein>
<dbReference type="STRING" id="38654.A0A3Q0H4J5"/>
<proteinExistence type="predicted"/>
<dbReference type="Proteomes" id="UP000189705">
    <property type="component" value="Unplaced"/>
</dbReference>